<name>A0A6C2YN66_9BACT</name>
<organism evidence="2">
    <name type="scientific">Tuwongella immobilis</name>
    <dbReference type="NCBI Taxonomy" id="692036"/>
    <lineage>
        <taxon>Bacteria</taxon>
        <taxon>Pseudomonadati</taxon>
        <taxon>Planctomycetota</taxon>
        <taxon>Planctomycetia</taxon>
        <taxon>Gemmatales</taxon>
        <taxon>Gemmataceae</taxon>
        <taxon>Tuwongella</taxon>
    </lineage>
</organism>
<gene>
    <name evidence="2" type="ORF">GMBLW1_11360</name>
</gene>
<dbReference type="InParanoid" id="A0A6C2YN66"/>
<reference evidence="2" key="1">
    <citation type="submission" date="2019-04" db="EMBL/GenBank/DDBJ databases">
        <authorList>
            <consortium name="Science for Life Laboratories"/>
        </authorList>
    </citation>
    <scope>NUCLEOTIDE SEQUENCE</scope>
    <source>
        <strain evidence="2">MBLW1</strain>
    </source>
</reference>
<feature type="transmembrane region" description="Helical" evidence="1">
    <location>
        <begin position="20"/>
        <end position="39"/>
    </location>
</feature>
<accession>A0A6C2YN66</accession>
<dbReference type="AlphaFoldDB" id="A0A6C2YN66"/>
<keyword evidence="1" id="KW-1133">Transmembrane helix</keyword>
<dbReference type="EMBL" id="LR593887">
    <property type="protein sequence ID" value="VTS02560.1"/>
    <property type="molecule type" value="Genomic_DNA"/>
</dbReference>
<protein>
    <submittedName>
        <fullName evidence="2">Uncharacterized protein</fullName>
    </submittedName>
</protein>
<dbReference type="RefSeq" id="WP_162657958.1">
    <property type="nucleotide sequence ID" value="NZ_LR593887.1"/>
</dbReference>
<proteinExistence type="predicted"/>
<dbReference type="Proteomes" id="UP000464378">
    <property type="component" value="Chromosome"/>
</dbReference>
<dbReference type="EMBL" id="LR586016">
    <property type="protein sequence ID" value="VIP02824.1"/>
    <property type="molecule type" value="Genomic_DNA"/>
</dbReference>
<keyword evidence="3" id="KW-1185">Reference proteome</keyword>
<sequence length="58" mass="6733">MIDSPPVAQPQSPQRVRTPWTRWLLTAVLMGYFLVAHGCHAGDHDTELFTQFWIHLCR</sequence>
<evidence type="ECO:0000313" key="2">
    <source>
        <dbReference type="EMBL" id="VIP02824.1"/>
    </source>
</evidence>
<dbReference type="KEGG" id="tim:GMBLW1_11360"/>
<keyword evidence="1" id="KW-0472">Membrane</keyword>
<keyword evidence="1" id="KW-0812">Transmembrane</keyword>
<evidence type="ECO:0000256" key="1">
    <source>
        <dbReference type="SAM" id="Phobius"/>
    </source>
</evidence>
<evidence type="ECO:0000313" key="3">
    <source>
        <dbReference type="Proteomes" id="UP000464378"/>
    </source>
</evidence>